<dbReference type="InterPro" id="IPR018062">
    <property type="entry name" value="HTH_AraC-typ_CS"/>
</dbReference>
<dbReference type="SUPFAM" id="SSF51215">
    <property type="entry name" value="Regulatory protein AraC"/>
    <property type="match status" value="1"/>
</dbReference>
<dbReference type="InterPro" id="IPR018060">
    <property type="entry name" value="HTH_AraC"/>
</dbReference>
<reference evidence="6 7" key="1">
    <citation type="journal article" date="2006" name="Mol. Plant Microbe Interact.">
        <title>Identification of open reading frames unique to a select agent: Ralstonia solanacearum race 3 biovar 2.</title>
        <authorList>
            <person name="Gabriel D.W."/>
            <person name="Allen C."/>
            <person name="Schell M."/>
            <person name="Denny T.P."/>
            <person name="Greenberg J.T."/>
            <person name="Duan Y.P."/>
            <person name="Flores-Cruz Z."/>
            <person name="Huang Q."/>
            <person name="Clifford J.M."/>
            <person name="Presting G."/>
            <person name="Gonzalez E.T."/>
            <person name="Reddy J."/>
            <person name="Elphinstone J."/>
            <person name="Swanson J."/>
            <person name="Yao J."/>
            <person name="Mulholland V."/>
            <person name="Liu L."/>
            <person name="Farmerie W."/>
            <person name="Patnaikuni M."/>
            <person name="Balogh B."/>
            <person name="Norman D."/>
            <person name="Alvarez A."/>
            <person name="Castillo J.A."/>
            <person name="Jones J."/>
            <person name="Saddler G."/>
            <person name="Walunas T."/>
            <person name="Zhukov A."/>
            <person name="Mikhailova N."/>
        </authorList>
    </citation>
    <scope>NUCLEOTIDE SEQUENCE [LARGE SCALE GENOMIC DNA]</scope>
    <source>
        <strain evidence="6 7">UW551</strain>
    </source>
</reference>
<dbReference type="Proteomes" id="UP000005933">
    <property type="component" value="Unassembled WGS sequence"/>
</dbReference>
<gene>
    <name evidence="6" type="ORF">RRSL_02277</name>
</gene>
<dbReference type="InterPro" id="IPR003313">
    <property type="entry name" value="AraC-bd"/>
</dbReference>
<dbReference type="PANTHER" id="PTHR46796:SF2">
    <property type="entry name" value="TRANSCRIPTIONAL REGULATORY PROTEIN"/>
    <property type="match status" value="1"/>
</dbReference>
<keyword evidence="3" id="KW-0010">Activator</keyword>
<evidence type="ECO:0000259" key="5">
    <source>
        <dbReference type="PROSITE" id="PS01124"/>
    </source>
</evidence>
<comment type="caution">
    <text evidence="6">The sequence shown here is derived from an EMBL/GenBank/DDBJ whole genome shotgun (WGS) entry which is preliminary data.</text>
</comment>
<dbReference type="EMBL" id="AAKL01000018">
    <property type="protein sequence ID" value="EAP73168.1"/>
    <property type="molecule type" value="Genomic_DNA"/>
</dbReference>
<name>A0AB33VE50_RALSU</name>
<dbReference type="InterPro" id="IPR037923">
    <property type="entry name" value="HTH-like"/>
</dbReference>
<dbReference type="PROSITE" id="PS01124">
    <property type="entry name" value="HTH_ARAC_FAMILY_2"/>
    <property type="match status" value="1"/>
</dbReference>
<dbReference type="SUPFAM" id="SSF46689">
    <property type="entry name" value="Homeodomain-like"/>
    <property type="match status" value="2"/>
</dbReference>
<evidence type="ECO:0000256" key="3">
    <source>
        <dbReference type="ARBA" id="ARBA00023159"/>
    </source>
</evidence>
<dbReference type="GO" id="GO:0003700">
    <property type="term" value="F:DNA-binding transcription factor activity"/>
    <property type="evidence" value="ECO:0007669"/>
    <property type="project" value="InterPro"/>
</dbReference>
<dbReference type="Pfam" id="PF12833">
    <property type="entry name" value="HTH_18"/>
    <property type="match status" value="1"/>
</dbReference>
<proteinExistence type="predicted"/>
<evidence type="ECO:0000256" key="1">
    <source>
        <dbReference type="ARBA" id="ARBA00023015"/>
    </source>
</evidence>
<dbReference type="AlphaFoldDB" id="A0AB33VE50"/>
<dbReference type="SMART" id="SM00342">
    <property type="entry name" value="HTH_ARAC"/>
    <property type="match status" value="1"/>
</dbReference>
<sequence>MLFHPYWLTAVRHAFPVEENRVTKRVSADRFTAGVCRLPGVVAVEATSARSFSRHTHDQFGIGVVLHGAQDSASGRGQVRAVSGDLIAVNPNEVHDGRPVGGEPRAWRMLYFDPALIARFSVEMGRSPGGEFAHPVLDNGPAVRVFMRLYAALTGAAQAPWQEIAEQELFQILVPFWGDTPPAQEGASSKGVARAKARIDASPEIPVTLAELAADAGLSRYHFLRAFKAATELPPHAYRLQRQLQMARRLIFSGHSLAQSTTMAGFADQSHLTRHFVRTYGLTPGSLAAAIRGAA</sequence>
<dbReference type="PROSITE" id="PS00041">
    <property type="entry name" value="HTH_ARAC_FAMILY_1"/>
    <property type="match status" value="1"/>
</dbReference>
<evidence type="ECO:0000313" key="6">
    <source>
        <dbReference type="EMBL" id="EAP73168.1"/>
    </source>
</evidence>
<dbReference type="GO" id="GO:0043565">
    <property type="term" value="F:sequence-specific DNA binding"/>
    <property type="evidence" value="ECO:0007669"/>
    <property type="project" value="InterPro"/>
</dbReference>
<keyword evidence="4" id="KW-0804">Transcription</keyword>
<accession>A0AB33VE50</accession>
<dbReference type="PANTHER" id="PTHR46796">
    <property type="entry name" value="HTH-TYPE TRANSCRIPTIONAL ACTIVATOR RHAS-RELATED"/>
    <property type="match status" value="1"/>
</dbReference>
<dbReference type="InterPro" id="IPR050204">
    <property type="entry name" value="AraC_XylS_family_regulators"/>
</dbReference>
<evidence type="ECO:0000256" key="2">
    <source>
        <dbReference type="ARBA" id="ARBA00023125"/>
    </source>
</evidence>
<dbReference type="Gene3D" id="1.10.10.60">
    <property type="entry name" value="Homeodomain-like"/>
    <property type="match status" value="2"/>
</dbReference>
<evidence type="ECO:0000256" key="4">
    <source>
        <dbReference type="ARBA" id="ARBA00023163"/>
    </source>
</evidence>
<evidence type="ECO:0000313" key="7">
    <source>
        <dbReference type="Proteomes" id="UP000005933"/>
    </source>
</evidence>
<dbReference type="Pfam" id="PF02311">
    <property type="entry name" value="AraC_binding"/>
    <property type="match status" value="1"/>
</dbReference>
<keyword evidence="1" id="KW-0805">Transcription regulation</keyword>
<protein>
    <submittedName>
        <fullName evidence="6">Transcriptional regulator, AraC family</fullName>
    </submittedName>
</protein>
<keyword evidence="2" id="KW-0238">DNA-binding</keyword>
<organism evidence="6 7">
    <name type="scientific">Ralstonia solanacearum (strain UW551)</name>
    <dbReference type="NCBI Taxonomy" id="342110"/>
    <lineage>
        <taxon>Bacteria</taxon>
        <taxon>Pseudomonadati</taxon>
        <taxon>Pseudomonadota</taxon>
        <taxon>Betaproteobacteria</taxon>
        <taxon>Burkholderiales</taxon>
        <taxon>Burkholderiaceae</taxon>
        <taxon>Ralstonia</taxon>
        <taxon>Ralstonia solanacearum species complex</taxon>
    </lineage>
</organism>
<feature type="domain" description="HTH araC/xylS-type" evidence="5">
    <location>
        <begin position="193"/>
        <end position="290"/>
    </location>
</feature>
<dbReference type="InterPro" id="IPR009057">
    <property type="entry name" value="Homeodomain-like_sf"/>
</dbReference>